<name>A0A4S8LF84_DENBC</name>
<dbReference type="Proteomes" id="UP000297245">
    <property type="component" value="Unassembled WGS sequence"/>
</dbReference>
<proteinExistence type="predicted"/>
<protein>
    <submittedName>
        <fullName evidence="1">Uncharacterized protein</fullName>
    </submittedName>
</protein>
<evidence type="ECO:0000313" key="1">
    <source>
        <dbReference type="EMBL" id="THU87676.1"/>
    </source>
</evidence>
<sequence length="169" mass="18908">MSKENTEESVTEEILEAKDLAAIGLQCAVYDGPLTGQAPTHVYVQGSDGILQYQQAERGDCELFSTFKVQRKRQRDSGVVGSLGDVLEGLQKRDWLSLQGLEEGYEPESGVAALKMPYSEKPHLQLKSLMEVAGCCLLQLEEQIQRAAYEAIKFQEQEETFKDVEYTII</sequence>
<dbReference type="EMBL" id="ML179440">
    <property type="protein sequence ID" value="THU87676.1"/>
    <property type="molecule type" value="Genomic_DNA"/>
</dbReference>
<organism evidence="1 2">
    <name type="scientific">Dendrothele bispora (strain CBS 962.96)</name>
    <dbReference type="NCBI Taxonomy" id="1314807"/>
    <lineage>
        <taxon>Eukaryota</taxon>
        <taxon>Fungi</taxon>
        <taxon>Dikarya</taxon>
        <taxon>Basidiomycota</taxon>
        <taxon>Agaricomycotina</taxon>
        <taxon>Agaricomycetes</taxon>
        <taxon>Agaricomycetidae</taxon>
        <taxon>Agaricales</taxon>
        <taxon>Agaricales incertae sedis</taxon>
        <taxon>Dendrothele</taxon>
    </lineage>
</organism>
<keyword evidence="2" id="KW-1185">Reference proteome</keyword>
<gene>
    <name evidence="1" type="ORF">K435DRAFT_804122</name>
</gene>
<evidence type="ECO:0000313" key="2">
    <source>
        <dbReference type="Proteomes" id="UP000297245"/>
    </source>
</evidence>
<reference evidence="1 2" key="1">
    <citation type="journal article" date="2019" name="Nat. Ecol. Evol.">
        <title>Megaphylogeny resolves global patterns of mushroom evolution.</title>
        <authorList>
            <person name="Varga T."/>
            <person name="Krizsan K."/>
            <person name="Foldi C."/>
            <person name="Dima B."/>
            <person name="Sanchez-Garcia M."/>
            <person name="Sanchez-Ramirez S."/>
            <person name="Szollosi G.J."/>
            <person name="Szarkandi J.G."/>
            <person name="Papp V."/>
            <person name="Albert L."/>
            <person name="Andreopoulos W."/>
            <person name="Angelini C."/>
            <person name="Antonin V."/>
            <person name="Barry K.W."/>
            <person name="Bougher N.L."/>
            <person name="Buchanan P."/>
            <person name="Buyck B."/>
            <person name="Bense V."/>
            <person name="Catcheside P."/>
            <person name="Chovatia M."/>
            <person name="Cooper J."/>
            <person name="Damon W."/>
            <person name="Desjardin D."/>
            <person name="Finy P."/>
            <person name="Geml J."/>
            <person name="Haridas S."/>
            <person name="Hughes K."/>
            <person name="Justo A."/>
            <person name="Karasinski D."/>
            <person name="Kautmanova I."/>
            <person name="Kiss B."/>
            <person name="Kocsube S."/>
            <person name="Kotiranta H."/>
            <person name="LaButti K.M."/>
            <person name="Lechner B.E."/>
            <person name="Liimatainen K."/>
            <person name="Lipzen A."/>
            <person name="Lukacs Z."/>
            <person name="Mihaltcheva S."/>
            <person name="Morgado L.N."/>
            <person name="Niskanen T."/>
            <person name="Noordeloos M.E."/>
            <person name="Ohm R.A."/>
            <person name="Ortiz-Santana B."/>
            <person name="Ovrebo C."/>
            <person name="Racz N."/>
            <person name="Riley R."/>
            <person name="Savchenko A."/>
            <person name="Shiryaev A."/>
            <person name="Soop K."/>
            <person name="Spirin V."/>
            <person name="Szebenyi C."/>
            <person name="Tomsovsky M."/>
            <person name="Tulloss R.E."/>
            <person name="Uehling J."/>
            <person name="Grigoriev I.V."/>
            <person name="Vagvolgyi C."/>
            <person name="Papp T."/>
            <person name="Martin F.M."/>
            <person name="Miettinen O."/>
            <person name="Hibbett D.S."/>
            <person name="Nagy L.G."/>
        </authorList>
    </citation>
    <scope>NUCLEOTIDE SEQUENCE [LARGE SCALE GENOMIC DNA]</scope>
    <source>
        <strain evidence="1 2">CBS 962.96</strain>
    </source>
</reference>
<dbReference type="AlphaFoldDB" id="A0A4S8LF84"/>
<accession>A0A4S8LF84</accession>